<proteinExistence type="predicted"/>
<organism evidence="2 3">
    <name type="scientific">Eruca vesicaria subsp. sativa</name>
    <name type="common">Garden rocket</name>
    <name type="synonym">Eruca sativa</name>
    <dbReference type="NCBI Taxonomy" id="29727"/>
    <lineage>
        <taxon>Eukaryota</taxon>
        <taxon>Viridiplantae</taxon>
        <taxon>Streptophyta</taxon>
        <taxon>Embryophyta</taxon>
        <taxon>Tracheophyta</taxon>
        <taxon>Spermatophyta</taxon>
        <taxon>Magnoliopsida</taxon>
        <taxon>eudicotyledons</taxon>
        <taxon>Gunneridae</taxon>
        <taxon>Pentapetalae</taxon>
        <taxon>rosids</taxon>
        <taxon>malvids</taxon>
        <taxon>Brassicales</taxon>
        <taxon>Brassicaceae</taxon>
        <taxon>Brassiceae</taxon>
        <taxon>Eruca</taxon>
    </lineage>
</organism>
<gene>
    <name evidence="2" type="ORF">ERUC_LOCUS7141</name>
</gene>
<feature type="domain" description="F-box protein At3g26010-like beta-propeller" evidence="1">
    <location>
        <begin position="3"/>
        <end position="104"/>
    </location>
</feature>
<dbReference type="Pfam" id="PF24750">
    <property type="entry name" value="b-prop_At3g26010-like"/>
    <property type="match status" value="1"/>
</dbReference>
<protein>
    <recommendedName>
        <fullName evidence="1">F-box protein At3g26010-like beta-propeller domain-containing protein</fullName>
    </recommendedName>
</protein>
<comment type="caution">
    <text evidence="2">The sequence shown here is derived from an EMBL/GenBank/DDBJ whole genome shotgun (WGS) entry which is preliminary data.</text>
</comment>
<evidence type="ECO:0000313" key="2">
    <source>
        <dbReference type="EMBL" id="CAH8314345.1"/>
    </source>
</evidence>
<dbReference type="EMBL" id="CAKOAT010080711">
    <property type="protein sequence ID" value="CAH8314345.1"/>
    <property type="molecule type" value="Genomic_DNA"/>
</dbReference>
<dbReference type="InterPro" id="IPR056592">
    <property type="entry name" value="Beta-prop_At3g26010-like"/>
</dbReference>
<keyword evidence="3" id="KW-1185">Reference proteome</keyword>
<name>A0ABC8J633_ERUVS</name>
<accession>A0ABC8J633</accession>
<evidence type="ECO:0000259" key="1">
    <source>
        <dbReference type="Pfam" id="PF24750"/>
    </source>
</evidence>
<sequence length="147" mass="16394">MSEISADFILNGGFDYLPVTINPFDAKTDYFWSKEGQRLVSINLHNGELMIHNNQLDGRSDGPIIIPVKDPRAMISLESTSYMEYINTANLDPFILPQWLHRIPVSIKQPTTTDQQHESKDIPSQKIVHGKAVTTAISTDGASAIEL</sequence>
<dbReference type="AlphaFoldDB" id="A0ABC8J633"/>
<reference evidence="2 3" key="1">
    <citation type="submission" date="2022-03" db="EMBL/GenBank/DDBJ databases">
        <authorList>
            <person name="Macdonald S."/>
            <person name="Ahmed S."/>
            <person name="Newling K."/>
        </authorList>
    </citation>
    <scope>NUCLEOTIDE SEQUENCE [LARGE SCALE GENOMIC DNA]</scope>
</reference>
<dbReference type="Proteomes" id="UP001642260">
    <property type="component" value="Unassembled WGS sequence"/>
</dbReference>
<evidence type="ECO:0000313" key="3">
    <source>
        <dbReference type="Proteomes" id="UP001642260"/>
    </source>
</evidence>